<comment type="catalytic activity">
    <reaction evidence="27">
        <text>1-hexadecanoyl-sn-glycero-3-phosphocholine + H2O = 1-hexadecanoyl-sn-glycerol + phosphocholine + H(+)</text>
        <dbReference type="Rhea" id="RHEA:41119"/>
        <dbReference type="ChEBI" id="CHEBI:15377"/>
        <dbReference type="ChEBI" id="CHEBI:15378"/>
        <dbReference type="ChEBI" id="CHEBI:72998"/>
        <dbReference type="ChEBI" id="CHEBI:75542"/>
        <dbReference type="ChEBI" id="CHEBI:295975"/>
    </reaction>
    <physiologicalReaction direction="left-to-right" evidence="27">
        <dbReference type="Rhea" id="RHEA:41120"/>
    </physiologicalReaction>
</comment>
<evidence type="ECO:0000256" key="26">
    <source>
        <dbReference type="ARBA" id="ARBA00047779"/>
    </source>
</evidence>
<comment type="catalytic activity">
    <reaction evidence="30">
        <text>1-(9Z,12Z)-octadecadienoyl-sn-glycero-3-phosphocholine + H2O = 1-(9Z,12Z-octadecadienoyl)-sn-glycerol + phosphocholine + H(+)</text>
        <dbReference type="Rhea" id="RHEA:41115"/>
        <dbReference type="ChEBI" id="CHEBI:15377"/>
        <dbReference type="ChEBI" id="CHEBI:15378"/>
        <dbReference type="ChEBI" id="CHEBI:28733"/>
        <dbReference type="ChEBI" id="CHEBI:75561"/>
        <dbReference type="ChEBI" id="CHEBI:295975"/>
    </reaction>
    <physiologicalReaction direction="left-to-right" evidence="30">
        <dbReference type="Rhea" id="RHEA:41116"/>
    </physiologicalReaction>
</comment>
<dbReference type="GO" id="GO:0098552">
    <property type="term" value="C:side of membrane"/>
    <property type="evidence" value="ECO:0007669"/>
    <property type="project" value="UniProtKB-KW"/>
</dbReference>
<evidence type="ECO:0000256" key="4">
    <source>
        <dbReference type="ARBA" id="ARBA00012318"/>
    </source>
</evidence>
<evidence type="ECO:0000256" key="14">
    <source>
        <dbReference type="ARBA" id="ARBA00023136"/>
    </source>
</evidence>
<evidence type="ECO:0000256" key="29">
    <source>
        <dbReference type="ARBA" id="ARBA00048703"/>
    </source>
</evidence>
<evidence type="ECO:0000256" key="20">
    <source>
        <dbReference type="ARBA" id="ARBA00046203"/>
    </source>
</evidence>
<dbReference type="CDD" id="cd16018">
    <property type="entry name" value="Enpp"/>
    <property type="match status" value="1"/>
</dbReference>
<comment type="catalytic activity">
    <reaction evidence="22">
        <text>1-(9Z-octadecenoyl)-sn-glycero-3-phosphocholine + H2O = 1-(9Z-octadecenoyl)-sn-glycerol + phosphocholine + H(+)</text>
        <dbReference type="Rhea" id="RHEA:41091"/>
        <dbReference type="ChEBI" id="CHEBI:15377"/>
        <dbReference type="ChEBI" id="CHEBI:15378"/>
        <dbReference type="ChEBI" id="CHEBI:28610"/>
        <dbReference type="ChEBI" id="CHEBI:75757"/>
        <dbReference type="ChEBI" id="CHEBI:295975"/>
    </reaction>
    <physiologicalReaction direction="left-to-right" evidence="22">
        <dbReference type="Rhea" id="RHEA:41092"/>
    </physiologicalReaction>
</comment>
<evidence type="ECO:0000256" key="13">
    <source>
        <dbReference type="ARBA" id="ARBA00023098"/>
    </source>
</evidence>
<comment type="catalytic activity">
    <reaction evidence="23">
        <text>glycero-2-phosphocholine + H2O = phosphocholine + glycerol + H(+)</text>
        <dbReference type="Rhea" id="RHEA:61684"/>
        <dbReference type="ChEBI" id="CHEBI:15377"/>
        <dbReference type="ChEBI" id="CHEBI:15378"/>
        <dbReference type="ChEBI" id="CHEBI:17754"/>
        <dbReference type="ChEBI" id="CHEBI:144950"/>
        <dbReference type="ChEBI" id="CHEBI:295975"/>
    </reaction>
    <physiologicalReaction direction="left-to-right" evidence="23">
        <dbReference type="Rhea" id="RHEA:61685"/>
    </physiologicalReaction>
</comment>
<evidence type="ECO:0000256" key="19">
    <source>
        <dbReference type="ARBA" id="ARBA00032556"/>
    </source>
</evidence>
<evidence type="ECO:0000256" key="3">
    <source>
        <dbReference type="ARBA" id="ARBA00010594"/>
    </source>
</evidence>
<comment type="function">
    <text evidence="20">Choline-specific glycerophosphodiesterase that hydrolyzes glycerophosphocholine (GPC) and lysophosphatidylcholine (LPC) and contributes to supplying choline to the cells. Has a preference for LPC with short (12:0 and 14:0) or polyunsaturated (18:2 and 20:4) fatty acids. In vitro, hydrolyzes only choline-containing lysophospholipids, such as sphingosylphosphorylcholine (SPC), platelet-activating factor (PAF) and lysoPAF, but not other lysophospholipids.</text>
</comment>
<comment type="cofactor">
    <cofactor evidence="1">
        <name>Zn(2+)</name>
        <dbReference type="ChEBI" id="CHEBI:29105"/>
    </cofactor>
</comment>
<protein>
    <recommendedName>
        <fullName evidence="4">glycerophosphocholine cholinephosphodiesterase</fullName>
        <ecNumber evidence="4">3.1.4.38</ecNumber>
    </recommendedName>
    <alternativeName>
        <fullName evidence="19">Choline-specific glycerophosphodiester phosphodiesterase</fullName>
    </alternativeName>
    <alternativeName>
        <fullName evidence="18">Ectonucleotide pyrophosphatase/phosphodiesterase family member 6</fullName>
    </alternativeName>
</protein>
<evidence type="ECO:0000256" key="12">
    <source>
        <dbReference type="ARBA" id="ARBA00022963"/>
    </source>
</evidence>
<keyword evidence="6" id="KW-0597">Phosphoprotein</keyword>
<evidence type="ECO:0000256" key="5">
    <source>
        <dbReference type="ARBA" id="ARBA00022475"/>
    </source>
</evidence>
<reference evidence="32 33" key="1">
    <citation type="submission" date="2024-04" db="EMBL/GenBank/DDBJ databases">
        <authorList>
            <person name="Rising A."/>
            <person name="Reimegard J."/>
            <person name="Sonavane S."/>
            <person name="Akerstrom W."/>
            <person name="Nylinder S."/>
            <person name="Hedman E."/>
            <person name="Kallberg Y."/>
        </authorList>
    </citation>
    <scope>NUCLEOTIDE SEQUENCE [LARGE SCALE GENOMIC DNA]</scope>
</reference>
<keyword evidence="13" id="KW-0443">Lipid metabolism</keyword>
<name>A0AAV1YYY5_9ARAC</name>
<evidence type="ECO:0000256" key="23">
    <source>
        <dbReference type="ARBA" id="ARBA00047482"/>
    </source>
</evidence>
<dbReference type="Pfam" id="PF01663">
    <property type="entry name" value="Phosphodiest"/>
    <property type="match status" value="1"/>
</dbReference>
<dbReference type="AlphaFoldDB" id="A0AAV1YYY5"/>
<proteinExistence type="inferred from homology"/>
<dbReference type="PANTHER" id="PTHR10151">
    <property type="entry name" value="ECTONUCLEOTIDE PYROPHOSPHATASE/PHOSPHODIESTERASE"/>
    <property type="match status" value="1"/>
</dbReference>
<evidence type="ECO:0000256" key="25">
    <source>
        <dbReference type="ARBA" id="ARBA00047600"/>
    </source>
</evidence>
<keyword evidence="9" id="KW-0732">Signal</keyword>
<keyword evidence="15" id="KW-1015">Disulfide bond</keyword>
<evidence type="ECO:0000256" key="27">
    <source>
        <dbReference type="ARBA" id="ARBA00048209"/>
    </source>
</evidence>
<comment type="catalytic activity">
    <reaction evidence="26">
        <text>1-tetradecanoyl-sn-glycero-3-phosphocholine + H2O = 1-tetradecanoyl-sn-glycerol + phosphocholine + H(+)</text>
        <dbReference type="Rhea" id="RHEA:40999"/>
        <dbReference type="ChEBI" id="CHEBI:15377"/>
        <dbReference type="ChEBI" id="CHEBI:15378"/>
        <dbReference type="ChEBI" id="CHEBI:64489"/>
        <dbReference type="ChEBI" id="CHEBI:75536"/>
        <dbReference type="ChEBI" id="CHEBI:295975"/>
    </reaction>
    <physiologicalReaction direction="left-to-right" evidence="26">
        <dbReference type="Rhea" id="RHEA:41000"/>
    </physiologicalReaction>
</comment>
<evidence type="ECO:0000256" key="15">
    <source>
        <dbReference type="ARBA" id="ARBA00023157"/>
    </source>
</evidence>
<dbReference type="EC" id="3.1.4.38" evidence="4"/>
<evidence type="ECO:0000256" key="17">
    <source>
        <dbReference type="ARBA" id="ARBA00023288"/>
    </source>
</evidence>
<dbReference type="EMBL" id="CAXIEN010000011">
    <property type="protein sequence ID" value="CAL1264239.1"/>
    <property type="molecule type" value="Genomic_DNA"/>
</dbReference>
<evidence type="ECO:0000256" key="31">
    <source>
        <dbReference type="ARBA" id="ARBA00049320"/>
    </source>
</evidence>
<keyword evidence="33" id="KW-1185">Reference proteome</keyword>
<dbReference type="GO" id="GO:0046872">
    <property type="term" value="F:metal ion binding"/>
    <property type="evidence" value="ECO:0007669"/>
    <property type="project" value="UniProtKB-KW"/>
</dbReference>
<comment type="catalytic activity">
    <reaction evidence="31">
        <text>1-(5Z,8Z,11Z,14Z-eicosatetraenoyl)-sn-glycero-3-phosphocholine + H2O = 1-(5Z,8Z,11Z,14Z-eicosatetraenoyl)-sn-glycerol + phosphocholine + H(+)</text>
        <dbReference type="Rhea" id="RHEA:41003"/>
        <dbReference type="ChEBI" id="CHEBI:15377"/>
        <dbReference type="ChEBI" id="CHEBI:15378"/>
        <dbReference type="ChEBI" id="CHEBI:34071"/>
        <dbReference type="ChEBI" id="CHEBI:74344"/>
        <dbReference type="ChEBI" id="CHEBI:295975"/>
    </reaction>
    <physiologicalReaction direction="left-to-right" evidence="31">
        <dbReference type="Rhea" id="RHEA:41004"/>
    </physiologicalReaction>
</comment>
<dbReference type="PANTHER" id="PTHR10151:SF66">
    <property type="entry name" value="GLYCEROPHOSPHOCHOLINE CHOLINEPHOSPHODIESTERASE ENPP6"/>
    <property type="match status" value="1"/>
</dbReference>
<evidence type="ECO:0000256" key="9">
    <source>
        <dbReference type="ARBA" id="ARBA00022729"/>
    </source>
</evidence>
<dbReference type="InterPro" id="IPR002591">
    <property type="entry name" value="Phosphodiest/P_Trfase"/>
</dbReference>
<evidence type="ECO:0000256" key="30">
    <source>
        <dbReference type="ARBA" id="ARBA00049092"/>
    </source>
</evidence>
<keyword evidence="5" id="KW-1003">Cell membrane</keyword>
<comment type="similarity">
    <text evidence="3">Belongs to the nucleotide pyrophosphatase/phosphodiesterase family.</text>
</comment>
<comment type="catalytic activity">
    <reaction evidence="21">
        <text>1-dodecanoyl-sn-glycero-3-phosphocholine + H2O = 1-dodecanoyl-sn-glycerol + phosphocholine + H(+)</text>
        <dbReference type="Rhea" id="RHEA:41127"/>
        <dbReference type="ChEBI" id="CHEBI:15377"/>
        <dbReference type="ChEBI" id="CHEBI:15378"/>
        <dbReference type="ChEBI" id="CHEBI:74966"/>
        <dbReference type="ChEBI" id="CHEBI:75529"/>
        <dbReference type="ChEBI" id="CHEBI:295975"/>
    </reaction>
    <physiologicalReaction direction="left-to-right" evidence="21">
        <dbReference type="Rhea" id="RHEA:41128"/>
    </physiologicalReaction>
</comment>
<keyword evidence="11" id="KW-0862">Zinc</keyword>
<evidence type="ECO:0000256" key="7">
    <source>
        <dbReference type="ARBA" id="ARBA00022622"/>
    </source>
</evidence>
<evidence type="ECO:0000313" key="33">
    <source>
        <dbReference type="Proteomes" id="UP001497382"/>
    </source>
</evidence>
<evidence type="ECO:0000256" key="18">
    <source>
        <dbReference type="ARBA" id="ARBA00031167"/>
    </source>
</evidence>
<dbReference type="Gene3D" id="3.40.720.10">
    <property type="entry name" value="Alkaline Phosphatase, subunit A"/>
    <property type="match status" value="1"/>
</dbReference>
<evidence type="ECO:0000256" key="11">
    <source>
        <dbReference type="ARBA" id="ARBA00022833"/>
    </source>
</evidence>
<keyword evidence="12" id="KW-0442">Lipid degradation</keyword>
<comment type="catalytic activity">
    <reaction evidence="29">
        <text>sn-glycerol 3-phosphocholine + H2O = phosphocholine + glycerol + H(+)</text>
        <dbReference type="Rhea" id="RHEA:19545"/>
        <dbReference type="ChEBI" id="CHEBI:15377"/>
        <dbReference type="ChEBI" id="CHEBI:15378"/>
        <dbReference type="ChEBI" id="CHEBI:16870"/>
        <dbReference type="ChEBI" id="CHEBI:17754"/>
        <dbReference type="ChEBI" id="CHEBI:295975"/>
        <dbReference type="EC" id="3.1.4.38"/>
    </reaction>
    <physiologicalReaction direction="left-to-right" evidence="29">
        <dbReference type="Rhea" id="RHEA:19546"/>
    </physiologicalReaction>
</comment>
<keyword evidence="8" id="KW-0479">Metal-binding</keyword>
<evidence type="ECO:0000256" key="24">
    <source>
        <dbReference type="ARBA" id="ARBA00047494"/>
    </source>
</evidence>
<keyword evidence="10" id="KW-0378">Hydrolase</keyword>
<keyword evidence="7" id="KW-0336">GPI-anchor</keyword>
<comment type="subcellular location">
    <subcellularLocation>
        <location evidence="2">Cell membrane</location>
        <topology evidence="2">Lipid-anchor</topology>
        <topology evidence="2">GPI-anchor</topology>
    </subcellularLocation>
</comment>
<dbReference type="InterPro" id="IPR017850">
    <property type="entry name" value="Alkaline_phosphatase_core_sf"/>
</dbReference>
<gene>
    <name evidence="32" type="ORF">LARSCL_LOCUS1909</name>
</gene>
<dbReference type="GO" id="GO:0005886">
    <property type="term" value="C:plasma membrane"/>
    <property type="evidence" value="ECO:0007669"/>
    <property type="project" value="UniProtKB-SubCell"/>
</dbReference>
<evidence type="ECO:0000256" key="22">
    <source>
        <dbReference type="ARBA" id="ARBA00047322"/>
    </source>
</evidence>
<evidence type="ECO:0000256" key="6">
    <source>
        <dbReference type="ARBA" id="ARBA00022553"/>
    </source>
</evidence>
<dbReference type="GO" id="GO:0047390">
    <property type="term" value="F:glycerophosphocholine cholinephosphodiesterase activity"/>
    <property type="evidence" value="ECO:0007669"/>
    <property type="project" value="UniProtKB-EC"/>
</dbReference>
<evidence type="ECO:0000256" key="1">
    <source>
        <dbReference type="ARBA" id="ARBA00001947"/>
    </source>
</evidence>
<dbReference type="SUPFAM" id="SSF53649">
    <property type="entry name" value="Alkaline phosphatase-like"/>
    <property type="match status" value="1"/>
</dbReference>
<keyword evidence="16" id="KW-0325">Glycoprotein</keyword>
<keyword evidence="17" id="KW-0449">Lipoprotein</keyword>
<comment type="caution">
    <text evidence="32">The sequence shown here is derived from an EMBL/GenBank/DDBJ whole genome shotgun (WGS) entry which is preliminary data.</text>
</comment>
<organism evidence="32 33">
    <name type="scientific">Larinioides sclopetarius</name>
    <dbReference type="NCBI Taxonomy" id="280406"/>
    <lineage>
        <taxon>Eukaryota</taxon>
        <taxon>Metazoa</taxon>
        <taxon>Ecdysozoa</taxon>
        <taxon>Arthropoda</taxon>
        <taxon>Chelicerata</taxon>
        <taxon>Arachnida</taxon>
        <taxon>Araneae</taxon>
        <taxon>Araneomorphae</taxon>
        <taxon>Entelegynae</taxon>
        <taxon>Araneoidea</taxon>
        <taxon>Araneidae</taxon>
        <taxon>Larinioides</taxon>
    </lineage>
</organism>
<comment type="catalytic activity">
    <reaction evidence="28">
        <text>sphing-4-enine-phosphocholine + H2O = sphing-4-enine + phosphocholine + H(+)</text>
        <dbReference type="Rhea" id="RHEA:41095"/>
        <dbReference type="ChEBI" id="CHEBI:15377"/>
        <dbReference type="ChEBI" id="CHEBI:15378"/>
        <dbReference type="ChEBI" id="CHEBI:57756"/>
        <dbReference type="ChEBI" id="CHEBI:58906"/>
        <dbReference type="ChEBI" id="CHEBI:295975"/>
    </reaction>
    <physiologicalReaction direction="left-to-right" evidence="28">
        <dbReference type="Rhea" id="RHEA:41096"/>
    </physiologicalReaction>
</comment>
<evidence type="ECO:0000256" key="2">
    <source>
        <dbReference type="ARBA" id="ARBA00004609"/>
    </source>
</evidence>
<evidence type="ECO:0000256" key="28">
    <source>
        <dbReference type="ARBA" id="ARBA00048234"/>
    </source>
</evidence>
<dbReference type="GO" id="GO:0016042">
    <property type="term" value="P:lipid catabolic process"/>
    <property type="evidence" value="ECO:0007669"/>
    <property type="project" value="UniProtKB-KW"/>
</dbReference>
<evidence type="ECO:0000256" key="10">
    <source>
        <dbReference type="ARBA" id="ARBA00022801"/>
    </source>
</evidence>
<dbReference type="Proteomes" id="UP001497382">
    <property type="component" value="Unassembled WGS sequence"/>
</dbReference>
<comment type="catalytic activity">
    <reaction evidence="24">
        <text>a 1-O-alkyl-sn-glycero-3-phosphocholine + H2O = a 1-O-alkyl-sn-glycerol + phosphocholine + H(+)</text>
        <dbReference type="Rhea" id="RHEA:36083"/>
        <dbReference type="ChEBI" id="CHEBI:15377"/>
        <dbReference type="ChEBI" id="CHEBI:15378"/>
        <dbReference type="ChEBI" id="CHEBI:15850"/>
        <dbReference type="ChEBI" id="CHEBI:30909"/>
        <dbReference type="ChEBI" id="CHEBI:295975"/>
    </reaction>
    <physiologicalReaction direction="left-to-right" evidence="24">
        <dbReference type="Rhea" id="RHEA:36084"/>
    </physiologicalReaction>
</comment>
<evidence type="ECO:0000256" key="8">
    <source>
        <dbReference type="ARBA" id="ARBA00022723"/>
    </source>
</evidence>
<evidence type="ECO:0000256" key="21">
    <source>
        <dbReference type="ARBA" id="ARBA00047290"/>
    </source>
</evidence>
<keyword evidence="14" id="KW-0472">Membrane</keyword>
<evidence type="ECO:0000256" key="16">
    <source>
        <dbReference type="ARBA" id="ARBA00023180"/>
    </source>
</evidence>
<comment type="catalytic activity">
    <reaction evidence="25">
        <text>a 1-acyl-sn-glycero-3-phosphocholine + H2O = a 1-acyl-sn-glycerol + phosphocholine + H(+)</text>
        <dbReference type="Rhea" id="RHEA:44720"/>
        <dbReference type="ChEBI" id="CHEBI:15377"/>
        <dbReference type="ChEBI" id="CHEBI:15378"/>
        <dbReference type="ChEBI" id="CHEBI:58168"/>
        <dbReference type="ChEBI" id="CHEBI:64683"/>
        <dbReference type="ChEBI" id="CHEBI:295975"/>
    </reaction>
    <physiologicalReaction direction="left-to-right" evidence="25">
        <dbReference type="Rhea" id="RHEA:44721"/>
    </physiologicalReaction>
</comment>
<evidence type="ECO:0000313" key="32">
    <source>
        <dbReference type="EMBL" id="CAL1264239.1"/>
    </source>
</evidence>
<sequence>MMTPVRFGTATLYLECVGLLLCFVGRSSGFGYYSHSESNHGDGTNKLLLILVDGCRWDYPDQDNTGLPGFRKLAENGVRAPYVTPIFPANSYPNLYTIMTGLYPESHGFVQNMMYDSHFGDFFLMGPNDTASVAHWWDSAEPLWITAEKKGLRSALYWWDGCQVEIRGVRPTFCRKYKYVGNAWPNVIDDTQEALLTALQLLENDEIQLVQIYYEPVDFSGHKHGPNSVERKKAVKDIDSLIDLAQTEMASRGLLNKVNMVVLSDHGMTSTDSRGLSVINLNQLIDIADIRYMVYYGATSMLLPYEGKLEKAVRILQQNV</sequence>
<accession>A0AAV1YYY5</accession>